<name>A0A8J3I0M8_9CHLR</name>
<feature type="region of interest" description="Disordered" evidence="1">
    <location>
        <begin position="1"/>
        <end position="59"/>
    </location>
</feature>
<evidence type="ECO:0000313" key="2">
    <source>
        <dbReference type="EMBL" id="GHO47792.1"/>
    </source>
</evidence>
<sequence>MHNDRSFVGTVRDRRPKIKEDERAESPDENCYNDERNELASPKREIPIDDPGENCQDGERDGIFVF</sequence>
<evidence type="ECO:0000256" key="1">
    <source>
        <dbReference type="SAM" id="MobiDB-lite"/>
    </source>
</evidence>
<proteinExistence type="predicted"/>
<dbReference type="EMBL" id="BNJF01000003">
    <property type="protein sequence ID" value="GHO47792.1"/>
    <property type="molecule type" value="Genomic_DNA"/>
</dbReference>
<keyword evidence="3" id="KW-1185">Reference proteome</keyword>
<organism evidence="2 3">
    <name type="scientific">Ktedonospora formicarum</name>
    <dbReference type="NCBI Taxonomy" id="2778364"/>
    <lineage>
        <taxon>Bacteria</taxon>
        <taxon>Bacillati</taxon>
        <taxon>Chloroflexota</taxon>
        <taxon>Ktedonobacteria</taxon>
        <taxon>Ktedonobacterales</taxon>
        <taxon>Ktedonobacteraceae</taxon>
        <taxon>Ktedonospora</taxon>
    </lineage>
</organism>
<gene>
    <name evidence="2" type="ORF">KSX_59550</name>
</gene>
<evidence type="ECO:0000313" key="3">
    <source>
        <dbReference type="Proteomes" id="UP000612362"/>
    </source>
</evidence>
<comment type="caution">
    <text evidence="2">The sequence shown here is derived from an EMBL/GenBank/DDBJ whole genome shotgun (WGS) entry which is preliminary data.</text>
</comment>
<reference evidence="2" key="1">
    <citation type="submission" date="2020-10" db="EMBL/GenBank/DDBJ databases">
        <title>Taxonomic study of unclassified bacteria belonging to the class Ktedonobacteria.</title>
        <authorList>
            <person name="Yabe S."/>
            <person name="Wang C.M."/>
            <person name="Zheng Y."/>
            <person name="Sakai Y."/>
            <person name="Cavaletti L."/>
            <person name="Monciardini P."/>
            <person name="Donadio S."/>
        </authorList>
    </citation>
    <scope>NUCLEOTIDE SEQUENCE</scope>
    <source>
        <strain evidence="2">SOSP1-1</strain>
    </source>
</reference>
<accession>A0A8J3I0M8</accession>
<feature type="compositionally biased region" description="Basic and acidic residues" evidence="1">
    <location>
        <begin position="33"/>
        <end position="47"/>
    </location>
</feature>
<protein>
    <submittedName>
        <fullName evidence="2">Uncharacterized protein</fullName>
    </submittedName>
</protein>
<dbReference type="AlphaFoldDB" id="A0A8J3I0M8"/>
<dbReference type="Proteomes" id="UP000612362">
    <property type="component" value="Unassembled WGS sequence"/>
</dbReference>